<accession>A0A9Q1JCN6</accession>
<evidence type="ECO:0000313" key="2">
    <source>
        <dbReference type="EMBL" id="KAJ8380010.1"/>
    </source>
</evidence>
<comment type="caution">
    <text evidence="2">The sequence shown here is derived from an EMBL/GenBank/DDBJ whole genome shotgun (WGS) entry which is preliminary data.</text>
</comment>
<feature type="region of interest" description="Disordered" evidence="1">
    <location>
        <begin position="77"/>
        <end position="110"/>
    </location>
</feature>
<dbReference type="AlphaFoldDB" id="A0A9Q1JCN6"/>
<sequence>MLGEGQRVTERAGKSLQDPRVHTHAESTGTKSATAGARHASPRLPPPPRSSVDPPGEVRDTVDLSVIRSSEACLSSMYQTGEEAGGHFGDPRVTVPRRRPSRPSRKTEAD</sequence>
<feature type="region of interest" description="Disordered" evidence="1">
    <location>
        <begin position="1"/>
        <end position="61"/>
    </location>
</feature>
<protein>
    <submittedName>
        <fullName evidence="2">Uncharacterized protein</fullName>
    </submittedName>
</protein>
<organism evidence="2 3">
    <name type="scientific">Synaphobranchus kaupii</name>
    <name type="common">Kaup's arrowtooth eel</name>
    <dbReference type="NCBI Taxonomy" id="118154"/>
    <lineage>
        <taxon>Eukaryota</taxon>
        <taxon>Metazoa</taxon>
        <taxon>Chordata</taxon>
        <taxon>Craniata</taxon>
        <taxon>Vertebrata</taxon>
        <taxon>Euteleostomi</taxon>
        <taxon>Actinopterygii</taxon>
        <taxon>Neopterygii</taxon>
        <taxon>Teleostei</taxon>
        <taxon>Anguilliformes</taxon>
        <taxon>Synaphobranchidae</taxon>
        <taxon>Synaphobranchus</taxon>
    </lineage>
</organism>
<dbReference type="EMBL" id="JAINUF010000001">
    <property type="protein sequence ID" value="KAJ8380010.1"/>
    <property type="molecule type" value="Genomic_DNA"/>
</dbReference>
<reference evidence="2" key="1">
    <citation type="journal article" date="2023" name="Science">
        <title>Genome structures resolve the early diversification of teleost fishes.</title>
        <authorList>
            <person name="Parey E."/>
            <person name="Louis A."/>
            <person name="Montfort J."/>
            <person name="Bouchez O."/>
            <person name="Roques C."/>
            <person name="Iampietro C."/>
            <person name="Lluch J."/>
            <person name="Castinel A."/>
            <person name="Donnadieu C."/>
            <person name="Desvignes T."/>
            <person name="Floi Bucao C."/>
            <person name="Jouanno E."/>
            <person name="Wen M."/>
            <person name="Mejri S."/>
            <person name="Dirks R."/>
            <person name="Jansen H."/>
            <person name="Henkel C."/>
            <person name="Chen W.J."/>
            <person name="Zahm M."/>
            <person name="Cabau C."/>
            <person name="Klopp C."/>
            <person name="Thompson A.W."/>
            <person name="Robinson-Rechavi M."/>
            <person name="Braasch I."/>
            <person name="Lecointre G."/>
            <person name="Bobe J."/>
            <person name="Postlethwait J.H."/>
            <person name="Berthelot C."/>
            <person name="Roest Crollius H."/>
            <person name="Guiguen Y."/>
        </authorList>
    </citation>
    <scope>NUCLEOTIDE SEQUENCE</scope>
    <source>
        <strain evidence="2">WJC10195</strain>
    </source>
</reference>
<proteinExistence type="predicted"/>
<keyword evidence="3" id="KW-1185">Reference proteome</keyword>
<feature type="compositionally biased region" description="Basic residues" evidence="1">
    <location>
        <begin position="95"/>
        <end position="104"/>
    </location>
</feature>
<gene>
    <name evidence="2" type="ORF">SKAU_G00007880</name>
</gene>
<dbReference type="Proteomes" id="UP001152622">
    <property type="component" value="Chromosome 1"/>
</dbReference>
<evidence type="ECO:0000256" key="1">
    <source>
        <dbReference type="SAM" id="MobiDB-lite"/>
    </source>
</evidence>
<feature type="compositionally biased region" description="Basic and acidic residues" evidence="1">
    <location>
        <begin position="7"/>
        <end position="25"/>
    </location>
</feature>
<evidence type="ECO:0000313" key="3">
    <source>
        <dbReference type="Proteomes" id="UP001152622"/>
    </source>
</evidence>
<name>A0A9Q1JCN6_SYNKA</name>